<accession>A0A4R8M0X1</accession>
<dbReference type="Proteomes" id="UP000295509">
    <property type="component" value="Unassembled WGS sequence"/>
</dbReference>
<dbReference type="SUPFAM" id="SSF63829">
    <property type="entry name" value="Calcium-dependent phosphotriesterase"/>
    <property type="match status" value="1"/>
</dbReference>
<dbReference type="InterPro" id="IPR011042">
    <property type="entry name" value="6-blade_b-propeller_TolB-like"/>
</dbReference>
<feature type="signal peptide" evidence="1">
    <location>
        <begin position="1"/>
        <end position="24"/>
    </location>
</feature>
<keyword evidence="3" id="KW-1185">Reference proteome</keyword>
<organism evidence="2 3">
    <name type="scientific">Paraburkholderia rhizosphaerae</name>
    <dbReference type="NCBI Taxonomy" id="480658"/>
    <lineage>
        <taxon>Bacteria</taxon>
        <taxon>Pseudomonadati</taxon>
        <taxon>Pseudomonadota</taxon>
        <taxon>Betaproteobacteria</taxon>
        <taxon>Burkholderiales</taxon>
        <taxon>Burkholderiaceae</taxon>
        <taxon>Paraburkholderia</taxon>
    </lineage>
</organism>
<dbReference type="Gene3D" id="2.120.10.30">
    <property type="entry name" value="TolB, C-terminal domain"/>
    <property type="match status" value="1"/>
</dbReference>
<dbReference type="EMBL" id="SORE01000001">
    <property type="protein sequence ID" value="TDY54925.1"/>
    <property type="molecule type" value="Genomic_DNA"/>
</dbReference>
<evidence type="ECO:0000313" key="2">
    <source>
        <dbReference type="EMBL" id="TDY54925.1"/>
    </source>
</evidence>
<name>A0A4R8M0X1_9BURK</name>
<evidence type="ECO:0000313" key="3">
    <source>
        <dbReference type="Proteomes" id="UP000295509"/>
    </source>
</evidence>
<reference evidence="2 3" key="1">
    <citation type="submission" date="2019-03" db="EMBL/GenBank/DDBJ databases">
        <title>Genomic Encyclopedia of Type Strains, Phase III (KMG-III): the genomes of soil and plant-associated and newly described type strains.</title>
        <authorList>
            <person name="Whitman W."/>
        </authorList>
    </citation>
    <scope>NUCLEOTIDE SEQUENCE [LARGE SCALE GENOMIC DNA]</scope>
    <source>
        <strain evidence="2 3">LMG 29544</strain>
    </source>
</reference>
<evidence type="ECO:0000256" key="1">
    <source>
        <dbReference type="SAM" id="SignalP"/>
    </source>
</evidence>
<comment type="caution">
    <text evidence="2">The sequence shown here is derived from an EMBL/GenBank/DDBJ whole genome shotgun (WGS) entry which is preliminary data.</text>
</comment>
<dbReference type="AlphaFoldDB" id="A0A4R8M0X1"/>
<proteinExistence type="predicted"/>
<gene>
    <name evidence="2" type="ORF">BX592_101381</name>
</gene>
<dbReference type="NCBIfam" id="TIGR03118">
    <property type="entry name" value="PEPCTERM_chp_1"/>
    <property type="match status" value="1"/>
</dbReference>
<sequence>MINKNTLRAAALAASLALGLAACGGNDDHHDNNSSQVTTFNETLLDSDGSVANTKPDPDLQNGWGVTFNPTATMWVSDNNAHKSSLFDGNGNVQSLVVSIPDGAAGPAGPTGIIFNPTTDFSITSNGATSNAVFIWATDAGTIAAWSPKVLPTEAVTAFDDAVNNGGANYKGITMVTIGGENRLYATDFHNAKVDTFDAQFNKIAPAANQFVDPNMPAGFAPFGIQHIGNSVFVTYAQQNAAKNAQVVGDGLGVLDEFDLSGNFVRRIVSNGGVLNAPWGIVLAPANFGPQSGMLLVGNFGSGFIEVFNPTTGQDMGKLMLGNGQPFQQSGLWGMSFGNNVDNQPSNTIFFAAGPSKTTGVFGRIDPVTTTH</sequence>
<protein>
    <submittedName>
        <fullName evidence="2">Uncharacterized protein (TIGR03118 family)</fullName>
    </submittedName>
</protein>
<dbReference type="InterPro" id="IPR017549">
    <property type="entry name" value="APMV_L690"/>
</dbReference>
<keyword evidence="1" id="KW-0732">Signal</keyword>
<dbReference type="PROSITE" id="PS51257">
    <property type="entry name" value="PROKAR_LIPOPROTEIN"/>
    <property type="match status" value="1"/>
</dbReference>
<feature type="chain" id="PRO_5020727608" evidence="1">
    <location>
        <begin position="25"/>
        <end position="372"/>
    </location>
</feature>